<protein>
    <submittedName>
        <fullName evidence="1">Uncharacterized protein</fullName>
    </submittedName>
</protein>
<keyword evidence="2" id="KW-1185">Reference proteome</keyword>
<accession>A0A1E1K800</accession>
<evidence type="ECO:0000313" key="1">
    <source>
        <dbReference type="EMBL" id="CZS94199.1"/>
    </source>
</evidence>
<dbReference type="OrthoDB" id="3766406at2759"/>
<name>A0A1E1K800_9HELO</name>
<sequence length="247" mass="28636">MAMKAHRRSHDTARHELLGSPAHKHVSTGVVHHLRAEARICDSSLLLPTNISGTLDESYPSTVERRRRDLSSFWIRPKREDFSALGIEFRGATEIETHENKQGSICCDHFYIEFRVDFQSYGKAGNALFVTRWMDIGEGRDYDDHKFKIRFLSPWISPWNRVKADFGRGFQARFDLNAVRGERSVQESTSLRPEKKDVDISVREQNFVAMNGRLVLTPRYLVLRASEYERGEDSIYCMRSRYGEIFG</sequence>
<proteinExistence type="predicted"/>
<dbReference type="EMBL" id="FJUX01000017">
    <property type="protein sequence ID" value="CZS94199.1"/>
    <property type="molecule type" value="Genomic_DNA"/>
</dbReference>
<reference evidence="2" key="1">
    <citation type="submission" date="2016-03" db="EMBL/GenBank/DDBJ databases">
        <authorList>
            <person name="Guldener U."/>
        </authorList>
    </citation>
    <scope>NUCLEOTIDE SEQUENCE [LARGE SCALE GENOMIC DNA]</scope>
    <source>
        <strain evidence="2">04CH-RAC-A.6.1</strain>
    </source>
</reference>
<gene>
    <name evidence="1" type="ORF">RAG0_04255</name>
</gene>
<evidence type="ECO:0000313" key="2">
    <source>
        <dbReference type="Proteomes" id="UP000178912"/>
    </source>
</evidence>
<organism evidence="1 2">
    <name type="scientific">Rhynchosporium agropyri</name>
    <dbReference type="NCBI Taxonomy" id="914238"/>
    <lineage>
        <taxon>Eukaryota</taxon>
        <taxon>Fungi</taxon>
        <taxon>Dikarya</taxon>
        <taxon>Ascomycota</taxon>
        <taxon>Pezizomycotina</taxon>
        <taxon>Leotiomycetes</taxon>
        <taxon>Helotiales</taxon>
        <taxon>Ploettnerulaceae</taxon>
        <taxon>Rhynchosporium</taxon>
    </lineage>
</organism>
<dbReference type="AlphaFoldDB" id="A0A1E1K800"/>
<dbReference type="Proteomes" id="UP000178912">
    <property type="component" value="Unassembled WGS sequence"/>
</dbReference>